<dbReference type="InterPro" id="IPR001509">
    <property type="entry name" value="Epimerase_deHydtase"/>
</dbReference>
<accession>A0A8J7UJG6</accession>
<dbReference type="EMBL" id="JAGIYY010000002">
    <property type="protein sequence ID" value="MBP0438840.1"/>
    <property type="molecule type" value="Genomic_DNA"/>
</dbReference>
<reference evidence="3" key="1">
    <citation type="submission" date="2021-03" db="EMBL/GenBank/DDBJ databases">
        <title>Genome sequencing and assembly of Tianweitania sediminis.</title>
        <authorList>
            <person name="Chhetri G."/>
        </authorList>
    </citation>
    <scope>NUCLEOTIDE SEQUENCE</scope>
    <source>
        <strain evidence="3">Z8</strain>
    </source>
</reference>
<dbReference type="Pfam" id="PF01370">
    <property type="entry name" value="Epimerase"/>
    <property type="match status" value="1"/>
</dbReference>
<dbReference type="CDD" id="cd05253">
    <property type="entry name" value="UDP_GE_SDE_e"/>
    <property type="match status" value="1"/>
</dbReference>
<dbReference type="Proteomes" id="UP000666240">
    <property type="component" value="Unassembled WGS sequence"/>
</dbReference>
<evidence type="ECO:0000256" key="1">
    <source>
        <dbReference type="ARBA" id="ARBA00023027"/>
    </source>
</evidence>
<feature type="domain" description="NAD-dependent epimerase/dehydratase" evidence="2">
    <location>
        <begin position="3"/>
        <end position="239"/>
    </location>
</feature>
<dbReference type="InterPro" id="IPR036291">
    <property type="entry name" value="NAD(P)-bd_dom_sf"/>
</dbReference>
<dbReference type="RefSeq" id="WP_209334850.1">
    <property type="nucleotide sequence ID" value="NZ_JAGIYY010000002.1"/>
</dbReference>
<dbReference type="PRINTS" id="PR01713">
    <property type="entry name" value="NUCEPIMERASE"/>
</dbReference>
<dbReference type="PANTHER" id="PTHR43574">
    <property type="entry name" value="EPIMERASE-RELATED"/>
    <property type="match status" value="1"/>
</dbReference>
<keyword evidence="1" id="KW-0520">NAD</keyword>
<protein>
    <submittedName>
        <fullName evidence="3">NAD-dependent epimerase</fullName>
    </submittedName>
</protein>
<evidence type="ECO:0000313" key="4">
    <source>
        <dbReference type="Proteomes" id="UP000666240"/>
    </source>
</evidence>
<dbReference type="AlphaFoldDB" id="A0A8J7UJG6"/>
<proteinExistence type="predicted"/>
<gene>
    <name evidence="3" type="ORF">J5Y06_09285</name>
</gene>
<name>A0A8J7UJG6_9HYPH</name>
<evidence type="ECO:0000259" key="2">
    <source>
        <dbReference type="Pfam" id="PF01370"/>
    </source>
</evidence>
<dbReference type="Gene3D" id="3.40.50.720">
    <property type="entry name" value="NAD(P)-binding Rossmann-like Domain"/>
    <property type="match status" value="1"/>
</dbReference>
<sequence>MRVLVTGSAGFIGFHVVQRLLARGDAVVGVDSLNAYYDVALKEARLAESRKLAERLGADFTFVHANIADGAAFHACFDAARPDRVIHLAAQAGVRYSSENPLAYVESNVTGFTNVLEACRHAQVAHLTFASSSSVYGANTTMPFSEHHHVDHPLQFYAATKRAGELMAHAYSHLYRLPVTGLRFFTVYGPWGRPDMAPMIFTRSIMEGTPIRLFNRGNHARDFTYIDDIVEGVVRASDDIATPDANWLPSVPDPASSDAPFRIFNIGNNDSVQLIDFLAAIEDALGRKAVTVPVDAQPGDVLETFADVSELETRLGYRPKVSVREGVRRFVDWYRAFYAV</sequence>
<evidence type="ECO:0000313" key="3">
    <source>
        <dbReference type="EMBL" id="MBP0438840.1"/>
    </source>
</evidence>
<keyword evidence="4" id="KW-1185">Reference proteome</keyword>
<comment type="caution">
    <text evidence="3">The sequence shown here is derived from an EMBL/GenBank/DDBJ whole genome shotgun (WGS) entry which is preliminary data.</text>
</comment>
<organism evidence="3 4">
    <name type="scientific">Tianweitania sediminis</name>
    <dbReference type="NCBI Taxonomy" id="1502156"/>
    <lineage>
        <taxon>Bacteria</taxon>
        <taxon>Pseudomonadati</taxon>
        <taxon>Pseudomonadota</taxon>
        <taxon>Alphaproteobacteria</taxon>
        <taxon>Hyphomicrobiales</taxon>
        <taxon>Phyllobacteriaceae</taxon>
        <taxon>Tianweitania</taxon>
    </lineage>
</organism>
<dbReference type="SUPFAM" id="SSF51735">
    <property type="entry name" value="NAD(P)-binding Rossmann-fold domains"/>
    <property type="match status" value="1"/>
</dbReference>